<dbReference type="EMBL" id="JAEUGD010000065">
    <property type="protein sequence ID" value="MBL6448754.1"/>
    <property type="molecule type" value="Genomic_DNA"/>
</dbReference>
<evidence type="ECO:0000313" key="10">
    <source>
        <dbReference type="EMBL" id="MBL6448754.1"/>
    </source>
</evidence>
<evidence type="ECO:0000313" key="11">
    <source>
        <dbReference type="Proteomes" id="UP000614216"/>
    </source>
</evidence>
<dbReference type="PANTHER" id="PTHR11080">
    <property type="entry name" value="PYRAZINAMIDASE/NICOTINAMIDASE"/>
    <property type="match status" value="1"/>
</dbReference>
<reference evidence="10" key="1">
    <citation type="submission" date="2021-01" db="EMBL/GenBank/DDBJ databases">
        <title>Fulvivirga kasyanovii gen. nov., sp nov., a novel member of the phylum Bacteroidetes isolated from seawater in a mussel farm.</title>
        <authorList>
            <person name="Zhao L.-H."/>
            <person name="Wang Z.-J."/>
        </authorList>
    </citation>
    <scope>NUCLEOTIDE SEQUENCE</scope>
    <source>
        <strain evidence="10">29W222</strain>
    </source>
</reference>
<dbReference type="PANTHER" id="PTHR11080:SF2">
    <property type="entry name" value="LD05707P"/>
    <property type="match status" value="1"/>
</dbReference>
<sequence length="205" mass="22971">MNALMIVDIQNDFTPEGSLAVPHGDEIIPIVNELQKSFELVIATQDWHPRNHKSFASNHQERTPFETTMLQGLEQILWPDHCVQGSSGAKFHASLHMEKIEAIFRKGMNPEIDSYSGFYDNGHKKSTGLSGYLKERKVKNVYICGLAADFCVFYTAKDALREGFGTYVIEDATRAIDQNGFLKAKYEIKALGGKTIKSKDILGPM</sequence>
<dbReference type="GO" id="GO:0019363">
    <property type="term" value="P:pyridine nucleotide biosynthetic process"/>
    <property type="evidence" value="ECO:0007669"/>
    <property type="project" value="UniProtKB-KW"/>
</dbReference>
<dbReference type="AlphaFoldDB" id="A0A937FZA4"/>
<gene>
    <name evidence="10" type="primary">pncA</name>
    <name evidence="10" type="ORF">JMN32_20750</name>
</gene>
<evidence type="ECO:0000256" key="6">
    <source>
        <dbReference type="ARBA" id="ARBA00039017"/>
    </source>
</evidence>
<dbReference type="NCBIfam" id="NF008623">
    <property type="entry name" value="PRK11609.1"/>
    <property type="match status" value="1"/>
</dbReference>
<protein>
    <recommendedName>
        <fullName evidence="8">Nicotinamidase</fullName>
        <ecNumber evidence="6">3.5.1.19</ecNumber>
    </recommendedName>
    <alternativeName>
        <fullName evidence="7">Nicotinamide deamidase</fullName>
    </alternativeName>
</protein>
<dbReference type="GO" id="GO:0008936">
    <property type="term" value="F:nicotinamidase activity"/>
    <property type="evidence" value="ECO:0007669"/>
    <property type="project" value="UniProtKB-EC"/>
</dbReference>
<accession>A0A937FZA4</accession>
<dbReference type="CDD" id="cd01011">
    <property type="entry name" value="nicotinamidase"/>
    <property type="match status" value="1"/>
</dbReference>
<dbReference type="EC" id="3.5.1.19" evidence="6"/>
<dbReference type="RefSeq" id="WP_202858295.1">
    <property type="nucleotide sequence ID" value="NZ_JAEUGD010000065.1"/>
</dbReference>
<organism evidence="10 11">
    <name type="scientific">Fulvivirga marina</name>
    <dbReference type="NCBI Taxonomy" id="2494733"/>
    <lineage>
        <taxon>Bacteria</taxon>
        <taxon>Pseudomonadati</taxon>
        <taxon>Bacteroidota</taxon>
        <taxon>Cytophagia</taxon>
        <taxon>Cytophagales</taxon>
        <taxon>Fulvivirgaceae</taxon>
        <taxon>Fulvivirga</taxon>
    </lineage>
</organism>
<evidence type="ECO:0000256" key="7">
    <source>
        <dbReference type="ARBA" id="ARBA00043224"/>
    </source>
</evidence>
<comment type="similarity">
    <text evidence="1">Belongs to the isochorismatase family.</text>
</comment>
<keyword evidence="3" id="KW-0479">Metal-binding</keyword>
<name>A0A937FZA4_9BACT</name>
<dbReference type="Pfam" id="PF00857">
    <property type="entry name" value="Isochorismatase"/>
    <property type="match status" value="1"/>
</dbReference>
<proteinExistence type="inferred from homology"/>
<keyword evidence="2" id="KW-0662">Pyridine nucleotide biosynthesis</keyword>
<evidence type="ECO:0000256" key="1">
    <source>
        <dbReference type="ARBA" id="ARBA00006336"/>
    </source>
</evidence>
<evidence type="ECO:0000259" key="9">
    <source>
        <dbReference type="Pfam" id="PF00857"/>
    </source>
</evidence>
<dbReference type="InterPro" id="IPR052347">
    <property type="entry name" value="Isochorismatase_Nicotinamidase"/>
</dbReference>
<dbReference type="Gene3D" id="3.40.50.850">
    <property type="entry name" value="Isochorismatase-like"/>
    <property type="match status" value="1"/>
</dbReference>
<evidence type="ECO:0000256" key="8">
    <source>
        <dbReference type="ARBA" id="ARBA00072277"/>
    </source>
</evidence>
<feature type="domain" description="Isochorismatase-like" evidence="9">
    <location>
        <begin position="3"/>
        <end position="197"/>
    </location>
</feature>
<evidence type="ECO:0000256" key="5">
    <source>
        <dbReference type="ARBA" id="ARBA00037900"/>
    </source>
</evidence>
<evidence type="ECO:0000256" key="3">
    <source>
        <dbReference type="ARBA" id="ARBA00022723"/>
    </source>
</evidence>
<dbReference type="InterPro" id="IPR036380">
    <property type="entry name" value="Isochorismatase-like_sf"/>
</dbReference>
<comment type="caution">
    <text evidence="10">The sequence shown here is derived from an EMBL/GenBank/DDBJ whole genome shotgun (WGS) entry which is preliminary data.</text>
</comment>
<dbReference type="InterPro" id="IPR000868">
    <property type="entry name" value="Isochorismatase-like_dom"/>
</dbReference>
<evidence type="ECO:0000256" key="2">
    <source>
        <dbReference type="ARBA" id="ARBA00022642"/>
    </source>
</evidence>
<keyword evidence="4 10" id="KW-0378">Hydrolase</keyword>
<dbReference type="GO" id="GO:0046872">
    <property type="term" value="F:metal ion binding"/>
    <property type="evidence" value="ECO:0007669"/>
    <property type="project" value="UniProtKB-KW"/>
</dbReference>
<dbReference type="FunFam" id="3.40.50.850:FF:000006">
    <property type="entry name" value="Bifunctional pyrazinamidase/nicotinamidase"/>
    <property type="match status" value="1"/>
</dbReference>
<comment type="pathway">
    <text evidence="5">Cofactor biosynthesis; nicotinate biosynthesis; nicotinate from nicotinamide: step 1/1.</text>
</comment>
<keyword evidence="11" id="KW-1185">Reference proteome</keyword>
<evidence type="ECO:0000256" key="4">
    <source>
        <dbReference type="ARBA" id="ARBA00022801"/>
    </source>
</evidence>
<dbReference type="SUPFAM" id="SSF52499">
    <property type="entry name" value="Isochorismatase-like hydrolases"/>
    <property type="match status" value="1"/>
</dbReference>
<dbReference type="Proteomes" id="UP000614216">
    <property type="component" value="Unassembled WGS sequence"/>
</dbReference>